<evidence type="ECO:0000313" key="3">
    <source>
        <dbReference type="Proteomes" id="UP000800200"/>
    </source>
</evidence>
<feature type="compositionally biased region" description="Basic residues" evidence="1">
    <location>
        <begin position="14"/>
        <end position="24"/>
    </location>
</feature>
<feature type="compositionally biased region" description="Low complexity" evidence="1">
    <location>
        <begin position="1"/>
        <end position="13"/>
    </location>
</feature>
<evidence type="ECO:0000256" key="1">
    <source>
        <dbReference type="SAM" id="MobiDB-lite"/>
    </source>
</evidence>
<accession>A0A6A6DIJ7</accession>
<protein>
    <submittedName>
        <fullName evidence="2">Uncharacterized protein</fullName>
    </submittedName>
</protein>
<name>A0A6A6DIJ7_9PEZI</name>
<dbReference type="AlphaFoldDB" id="A0A6A6DIJ7"/>
<gene>
    <name evidence="2" type="ORF">K469DRAFT_717734</name>
</gene>
<dbReference type="Proteomes" id="UP000800200">
    <property type="component" value="Unassembled WGS sequence"/>
</dbReference>
<proteinExistence type="predicted"/>
<sequence>MAARASTTATTRLRSTRKRRKSVRWRRPMSLSLVQIQSQRLPRQVVQLIAESRAEQKAAEHRDTIQSAIKAHDHHGAIIEQWRCQEQHCRNAGGVCFVPMGVLGPPIHYKVNHVDLESWAHNMLQSTPEVNKYLPPRSLVQYWREAGNQLAAIQAARGVLEVLPCKPVTPTLYDRCP</sequence>
<organism evidence="2 3">
    <name type="scientific">Zopfia rhizophila CBS 207.26</name>
    <dbReference type="NCBI Taxonomy" id="1314779"/>
    <lineage>
        <taxon>Eukaryota</taxon>
        <taxon>Fungi</taxon>
        <taxon>Dikarya</taxon>
        <taxon>Ascomycota</taxon>
        <taxon>Pezizomycotina</taxon>
        <taxon>Dothideomycetes</taxon>
        <taxon>Dothideomycetes incertae sedis</taxon>
        <taxon>Zopfiaceae</taxon>
        <taxon>Zopfia</taxon>
    </lineage>
</organism>
<feature type="region of interest" description="Disordered" evidence="1">
    <location>
        <begin position="1"/>
        <end position="24"/>
    </location>
</feature>
<evidence type="ECO:0000313" key="2">
    <source>
        <dbReference type="EMBL" id="KAF2178965.1"/>
    </source>
</evidence>
<dbReference type="EMBL" id="ML994671">
    <property type="protein sequence ID" value="KAF2178965.1"/>
    <property type="molecule type" value="Genomic_DNA"/>
</dbReference>
<reference evidence="2" key="1">
    <citation type="journal article" date="2020" name="Stud. Mycol.">
        <title>101 Dothideomycetes genomes: a test case for predicting lifestyles and emergence of pathogens.</title>
        <authorList>
            <person name="Haridas S."/>
            <person name="Albert R."/>
            <person name="Binder M."/>
            <person name="Bloem J."/>
            <person name="Labutti K."/>
            <person name="Salamov A."/>
            <person name="Andreopoulos B."/>
            <person name="Baker S."/>
            <person name="Barry K."/>
            <person name="Bills G."/>
            <person name="Bluhm B."/>
            <person name="Cannon C."/>
            <person name="Castanera R."/>
            <person name="Culley D."/>
            <person name="Daum C."/>
            <person name="Ezra D."/>
            <person name="Gonzalez J."/>
            <person name="Henrissat B."/>
            <person name="Kuo A."/>
            <person name="Liang C."/>
            <person name="Lipzen A."/>
            <person name="Lutzoni F."/>
            <person name="Magnuson J."/>
            <person name="Mondo S."/>
            <person name="Nolan M."/>
            <person name="Ohm R."/>
            <person name="Pangilinan J."/>
            <person name="Park H.-J."/>
            <person name="Ramirez L."/>
            <person name="Alfaro M."/>
            <person name="Sun H."/>
            <person name="Tritt A."/>
            <person name="Yoshinaga Y."/>
            <person name="Zwiers L.-H."/>
            <person name="Turgeon B."/>
            <person name="Goodwin S."/>
            <person name="Spatafora J."/>
            <person name="Crous P."/>
            <person name="Grigoriev I."/>
        </authorList>
    </citation>
    <scope>NUCLEOTIDE SEQUENCE</scope>
    <source>
        <strain evidence="2">CBS 207.26</strain>
    </source>
</reference>
<keyword evidence="3" id="KW-1185">Reference proteome</keyword>